<dbReference type="InterPro" id="IPR029063">
    <property type="entry name" value="SAM-dependent_MTases_sf"/>
</dbReference>
<dbReference type="CDD" id="cd02440">
    <property type="entry name" value="AdoMet_MTases"/>
    <property type="match status" value="1"/>
</dbReference>
<keyword evidence="2" id="KW-0808">Transferase</keyword>
<feature type="domain" description="Methyltransferase type 11" evidence="5">
    <location>
        <begin position="57"/>
        <end position="154"/>
    </location>
</feature>
<evidence type="ECO:0000256" key="4">
    <source>
        <dbReference type="ARBA" id="ARBA00022691"/>
    </source>
</evidence>
<evidence type="ECO:0000256" key="2">
    <source>
        <dbReference type="ARBA" id="ARBA00022679"/>
    </source>
</evidence>
<dbReference type="PANTHER" id="PTHR43464">
    <property type="entry name" value="METHYLTRANSFERASE"/>
    <property type="match status" value="1"/>
</dbReference>
<keyword evidence="4" id="KW-0949">S-adenosyl-L-methionine</keyword>
<keyword evidence="1" id="KW-0489">Methyltransferase</keyword>
<evidence type="ECO:0000313" key="7">
    <source>
        <dbReference type="Proteomes" id="UP000597444"/>
    </source>
</evidence>
<dbReference type="RefSeq" id="WP_220204809.1">
    <property type="nucleotide sequence ID" value="NZ_BNJK01000001.1"/>
</dbReference>
<comment type="caution">
    <text evidence="6">The sequence shown here is derived from an EMBL/GenBank/DDBJ whole genome shotgun (WGS) entry which is preliminary data.</text>
</comment>
<evidence type="ECO:0000256" key="3">
    <source>
        <dbReference type="ARBA" id="ARBA00022688"/>
    </source>
</evidence>
<protein>
    <submittedName>
        <fullName evidence="6">Ubiquinone biosynthesis O-methyltransferase</fullName>
    </submittedName>
</protein>
<keyword evidence="3" id="KW-0831">Ubiquinone biosynthesis</keyword>
<evidence type="ECO:0000256" key="1">
    <source>
        <dbReference type="ARBA" id="ARBA00022603"/>
    </source>
</evidence>
<accession>A0A8J3IES9</accession>
<dbReference type="InterPro" id="IPR013216">
    <property type="entry name" value="Methyltransf_11"/>
</dbReference>
<dbReference type="AlphaFoldDB" id="A0A8J3IES9"/>
<organism evidence="6 7">
    <name type="scientific">Reticulibacter mediterranei</name>
    <dbReference type="NCBI Taxonomy" id="2778369"/>
    <lineage>
        <taxon>Bacteria</taxon>
        <taxon>Bacillati</taxon>
        <taxon>Chloroflexota</taxon>
        <taxon>Ktedonobacteria</taxon>
        <taxon>Ktedonobacterales</taxon>
        <taxon>Reticulibacteraceae</taxon>
        <taxon>Reticulibacter</taxon>
    </lineage>
</organism>
<sequence length="243" mass="27603">MFKPVQQKQSQEDIFSSYNWWDQSCLLFQITNERIDYIESCINRTFGQHALRQQEILEVGCGGGLICEHLARRGAIAEGIDPSAAALESAREHIKRSNLGQNVHFQQGYAETLPYADGSFSVIVSLDVLEHVQDLNSTIKEISRVLAPGGIFIFDTINRTFLSRLALIWIGERFFRKSGLVPGLHDYHHFIKPRELRHVLGAHRLEVQEMSGFMPRLTRGRLTLGPGWFKGVSYVGYALKKSE</sequence>
<reference evidence="6" key="1">
    <citation type="submission" date="2020-10" db="EMBL/GenBank/DDBJ databases">
        <title>Taxonomic study of unclassified bacteria belonging to the class Ktedonobacteria.</title>
        <authorList>
            <person name="Yabe S."/>
            <person name="Wang C.M."/>
            <person name="Zheng Y."/>
            <person name="Sakai Y."/>
            <person name="Cavaletti L."/>
            <person name="Monciardini P."/>
            <person name="Donadio S."/>
        </authorList>
    </citation>
    <scope>NUCLEOTIDE SEQUENCE</scope>
    <source>
        <strain evidence="6">ID150040</strain>
    </source>
</reference>
<dbReference type="Proteomes" id="UP000597444">
    <property type="component" value="Unassembled WGS sequence"/>
</dbReference>
<dbReference type="SUPFAM" id="SSF53335">
    <property type="entry name" value="S-adenosyl-L-methionine-dependent methyltransferases"/>
    <property type="match status" value="1"/>
</dbReference>
<dbReference type="GO" id="GO:0061542">
    <property type="term" value="F:3-demethylubiquinol 3-O-methyltransferase activity"/>
    <property type="evidence" value="ECO:0007669"/>
    <property type="project" value="InterPro"/>
</dbReference>
<dbReference type="GO" id="GO:0032259">
    <property type="term" value="P:methylation"/>
    <property type="evidence" value="ECO:0007669"/>
    <property type="project" value="UniProtKB-KW"/>
</dbReference>
<dbReference type="NCBIfam" id="TIGR01983">
    <property type="entry name" value="UbiG"/>
    <property type="match status" value="1"/>
</dbReference>
<dbReference type="PANTHER" id="PTHR43464:SF19">
    <property type="entry name" value="UBIQUINONE BIOSYNTHESIS O-METHYLTRANSFERASE, MITOCHONDRIAL"/>
    <property type="match status" value="1"/>
</dbReference>
<dbReference type="InterPro" id="IPR010233">
    <property type="entry name" value="UbiG_MeTrfase"/>
</dbReference>
<gene>
    <name evidence="6" type="primary">ubiG</name>
    <name evidence="6" type="ORF">KSF_040970</name>
</gene>
<name>A0A8J3IES9_9CHLR</name>
<proteinExistence type="predicted"/>
<dbReference type="Gene3D" id="3.40.50.150">
    <property type="entry name" value="Vaccinia Virus protein VP39"/>
    <property type="match status" value="1"/>
</dbReference>
<evidence type="ECO:0000259" key="5">
    <source>
        <dbReference type="Pfam" id="PF08241"/>
    </source>
</evidence>
<dbReference type="EMBL" id="BNJK01000001">
    <property type="protein sequence ID" value="GHO94049.1"/>
    <property type="molecule type" value="Genomic_DNA"/>
</dbReference>
<evidence type="ECO:0000313" key="6">
    <source>
        <dbReference type="EMBL" id="GHO94049.1"/>
    </source>
</evidence>
<keyword evidence="7" id="KW-1185">Reference proteome</keyword>
<dbReference type="GO" id="GO:0010420">
    <property type="term" value="F:polyprenyldihydroxybenzoate methyltransferase activity"/>
    <property type="evidence" value="ECO:0007669"/>
    <property type="project" value="InterPro"/>
</dbReference>
<keyword evidence="6" id="KW-0830">Ubiquinone</keyword>
<dbReference type="Pfam" id="PF08241">
    <property type="entry name" value="Methyltransf_11"/>
    <property type="match status" value="1"/>
</dbReference>